<sequence>MGTRLAGAGDKPDWADGGDSSGSMTSDQKAWAAGGEGVRSLRSGIKKVRTRLEPAEGGGSGGEADDFECGAVLQSLNTSWKRYTGDVSGRCGTLAGLLEKAGNDHYKGDQERRAAFEALDAKYEDTAAVGGGKGTGDGDGGR</sequence>
<protein>
    <submittedName>
        <fullName evidence="2">Uncharacterized protein</fullName>
    </submittedName>
</protein>
<dbReference type="KEGG" id="sarm:DVA86_26255"/>
<feature type="region of interest" description="Disordered" evidence="1">
    <location>
        <begin position="1"/>
        <end position="38"/>
    </location>
</feature>
<evidence type="ECO:0000313" key="2">
    <source>
        <dbReference type="EMBL" id="AXK35619.1"/>
    </source>
</evidence>
<reference evidence="2 3" key="1">
    <citation type="submission" date="2018-07" db="EMBL/GenBank/DDBJ databases">
        <title>Draft genome of the type strain Streptomyces armeniacus ATCC 15676.</title>
        <authorList>
            <person name="Labana P."/>
            <person name="Gosse J.T."/>
            <person name="Boddy C.N."/>
        </authorList>
    </citation>
    <scope>NUCLEOTIDE SEQUENCE [LARGE SCALE GENOMIC DNA]</scope>
    <source>
        <strain evidence="2 3">ATCC 15676</strain>
    </source>
</reference>
<dbReference type="EMBL" id="CP031320">
    <property type="protein sequence ID" value="AXK35619.1"/>
    <property type="molecule type" value="Genomic_DNA"/>
</dbReference>
<name>A0A345XVF3_9ACTN</name>
<evidence type="ECO:0000256" key="1">
    <source>
        <dbReference type="SAM" id="MobiDB-lite"/>
    </source>
</evidence>
<organism evidence="2 3">
    <name type="scientific">Streptomyces armeniacus</name>
    <dbReference type="NCBI Taxonomy" id="83291"/>
    <lineage>
        <taxon>Bacteria</taxon>
        <taxon>Bacillati</taxon>
        <taxon>Actinomycetota</taxon>
        <taxon>Actinomycetes</taxon>
        <taxon>Kitasatosporales</taxon>
        <taxon>Streptomycetaceae</taxon>
        <taxon>Streptomyces</taxon>
    </lineage>
</organism>
<proteinExistence type="predicted"/>
<dbReference type="AlphaFoldDB" id="A0A345XVF3"/>
<evidence type="ECO:0000313" key="3">
    <source>
        <dbReference type="Proteomes" id="UP000254425"/>
    </source>
</evidence>
<keyword evidence="3" id="KW-1185">Reference proteome</keyword>
<feature type="compositionally biased region" description="Low complexity" evidence="1">
    <location>
        <begin position="17"/>
        <end position="27"/>
    </location>
</feature>
<accession>A0A345XVF3</accession>
<gene>
    <name evidence="2" type="ORF">DVA86_26255</name>
</gene>
<dbReference type="Proteomes" id="UP000254425">
    <property type="component" value="Chromosome"/>
</dbReference>